<keyword evidence="2" id="KW-1185">Reference proteome</keyword>
<name>A0ABY1ZCY7_9GAMM</name>
<organism evidence="1 2">
    <name type="scientific">Marinobacter halodurans</name>
    <dbReference type="NCBI Taxonomy" id="2528979"/>
    <lineage>
        <taxon>Bacteria</taxon>
        <taxon>Pseudomonadati</taxon>
        <taxon>Pseudomonadota</taxon>
        <taxon>Gammaproteobacteria</taxon>
        <taxon>Pseudomonadales</taxon>
        <taxon>Marinobacteraceae</taxon>
        <taxon>Marinobacter</taxon>
    </lineage>
</organism>
<accession>A0ABY1ZCY7</accession>
<dbReference type="Proteomes" id="UP000313645">
    <property type="component" value="Unassembled WGS sequence"/>
</dbReference>
<evidence type="ECO:0000313" key="2">
    <source>
        <dbReference type="Proteomes" id="UP000313645"/>
    </source>
</evidence>
<protein>
    <submittedName>
        <fullName evidence="1">Uncharacterized protein</fullName>
    </submittedName>
</protein>
<dbReference type="EMBL" id="SJDL01000191">
    <property type="protein sequence ID" value="TBW42989.1"/>
    <property type="molecule type" value="Genomic_DNA"/>
</dbReference>
<evidence type="ECO:0000313" key="1">
    <source>
        <dbReference type="EMBL" id="TBW42989.1"/>
    </source>
</evidence>
<comment type="caution">
    <text evidence="1">The sequence shown here is derived from an EMBL/GenBank/DDBJ whole genome shotgun (WGS) entry which is preliminary data.</text>
</comment>
<gene>
    <name evidence="1" type="ORF">EZI54_24070</name>
</gene>
<reference evidence="1 2" key="1">
    <citation type="submission" date="2019-02" db="EMBL/GenBank/DDBJ databases">
        <title>Marinobacter halodurans sp. nov., a marine bacterium isolated from sea tidal flat.</title>
        <authorList>
            <person name="Yoo Y."/>
            <person name="Lee D.W."/>
            <person name="Kim B.S."/>
            <person name="Kim J.-J."/>
        </authorList>
    </citation>
    <scope>NUCLEOTIDE SEQUENCE [LARGE SCALE GENOMIC DNA]</scope>
    <source>
        <strain evidence="1 2">YJ-S3-2</strain>
    </source>
</reference>
<proteinExistence type="predicted"/>
<sequence length="138" mass="14944">MSIFWWVAIAIAVIWFISSLRSKSKAHRSFAASDDAEPWFEAQGIDSESVMFSSYEDPQLSRVPGSTVLCGYGKGPEGDVGFAIEVISGRGVVASEVIQPSGIASHHRTASMQAKASGRPLLDVLAEMAEVHRTRHPQ</sequence>